<comment type="caution">
    <text evidence="10">The sequence shown here is derived from an EMBL/GenBank/DDBJ whole genome shotgun (WGS) entry which is preliminary data.</text>
</comment>
<keyword evidence="6" id="KW-1278">Translocase</keyword>
<name>A0A368XVH2_9BACI</name>
<dbReference type="InterPro" id="IPR027417">
    <property type="entry name" value="P-loop_NTPase"/>
</dbReference>
<dbReference type="PROSITE" id="PS00211">
    <property type="entry name" value="ABC_TRANSPORTER_1"/>
    <property type="match status" value="1"/>
</dbReference>
<dbReference type="PANTHER" id="PTHR43553:SF27">
    <property type="entry name" value="ENERGY-COUPLING FACTOR TRANSPORTER ATP-BINDING PROTEIN ECFA2"/>
    <property type="match status" value="1"/>
</dbReference>
<dbReference type="AlphaFoldDB" id="A0A368XVH2"/>
<dbReference type="SUPFAM" id="SSF52540">
    <property type="entry name" value="P-loop containing nucleoside triphosphate hydrolases"/>
    <property type="match status" value="1"/>
</dbReference>
<evidence type="ECO:0000259" key="9">
    <source>
        <dbReference type="PROSITE" id="PS50893"/>
    </source>
</evidence>
<dbReference type="GO" id="GO:0042626">
    <property type="term" value="F:ATPase-coupled transmembrane transporter activity"/>
    <property type="evidence" value="ECO:0007669"/>
    <property type="project" value="TreeGrafter"/>
</dbReference>
<dbReference type="InterPro" id="IPR030946">
    <property type="entry name" value="EcfA2"/>
</dbReference>
<dbReference type="Pfam" id="PF00005">
    <property type="entry name" value="ABC_tran"/>
    <property type="match status" value="1"/>
</dbReference>
<dbReference type="EC" id="7.-.-.-" evidence="8"/>
<dbReference type="EMBL" id="QPJJ01000005">
    <property type="protein sequence ID" value="RCW71895.1"/>
    <property type="molecule type" value="Genomic_DNA"/>
</dbReference>
<reference evidence="10 11" key="1">
    <citation type="submission" date="2018-07" db="EMBL/GenBank/DDBJ databases">
        <title>Genomic Encyclopedia of Type Strains, Phase IV (KMG-IV): sequencing the most valuable type-strain genomes for metagenomic binning, comparative biology and taxonomic classification.</title>
        <authorList>
            <person name="Goeker M."/>
        </authorList>
    </citation>
    <scope>NUCLEOTIDE SEQUENCE [LARGE SCALE GENOMIC DNA]</scope>
    <source>
        <strain evidence="10 11">DSM 27696</strain>
    </source>
</reference>
<dbReference type="PROSITE" id="PS50893">
    <property type="entry name" value="ABC_TRANSPORTER_2"/>
    <property type="match status" value="1"/>
</dbReference>
<dbReference type="FunFam" id="3.40.50.300:FF:000224">
    <property type="entry name" value="Energy-coupling factor transporter ATP-binding protein EcfA"/>
    <property type="match status" value="1"/>
</dbReference>
<organism evidence="10 11">
    <name type="scientific">Saliterribacillus persicus</name>
    <dbReference type="NCBI Taxonomy" id="930114"/>
    <lineage>
        <taxon>Bacteria</taxon>
        <taxon>Bacillati</taxon>
        <taxon>Bacillota</taxon>
        <taxon>Bacilli</taxon>
        <taxon>Bacillales</taxon>
        <taxon>Bacillaceae</taxon>
        <taxon>Saliterribacillus</taxon>
    </lineage>
</organism>
<evidence type="ECO:0000313" key="10">
    <source>
        <dbReference type="EMBL" id="RCW71895.1"/>
    </source>
</evidence>
<evidence type="ECO:0000256" key="2">
    <source>
        <dbReference type="ARBA" id="ARBA00022448"/>
    </source>
</evidence>
<dbReference type="CDD" id="cd03225">
    <property type="entry name" value="ABC_cobalt_CbiO_domain1"/>
    <property type="match status" value="1"/>
</dbReference>
<dbReference type="InterPro" id="IPR017871">
    <property type="entry name" value="ABC_transporter-like_CS"/>
</dbReference>
<dbReference type="SMART" id="SM00382">
    <property type="entry name" value="AAA"/>
    <property type="match status" value="1"/>
</dbReference>
<keyword evidence="11" id="KW-1185">Reference proteome</keyword>
<evidence type="ECO:0000256" key="7">
    <source>
        <dbReference type="ARBA" id="ARBA00023136"/>
    </source>
</evidence>
<dbReference type="InterPro" id="IPR003439">
    <property type="entry name" value="ABC_transporter-like_ATP-bd"/>
</dbReference>
<comment type="similarity">
    <text evidence="8">Belongs to the ABC transporter superfamily. Energy-coupling factor EcfA family.</text>
</comment>
<evidence type="ECO:0000313" key="11">
    <source>
        <dbReference type="Proteomes" id="UP000252585"/>
    </source>
</evidence>
<evidence type="ECO:0000256" key="4">
    <source>
        <dbReference type="ARBA" id="ARBA00022741"/>
    </source>
</evidence>
<sequence length="287" mass="31757">MAMQIEFKSVSADYQLGPIKSKNVLKDVNLKIKTNRVTVIIGKTGSGKSTLLKLMNGLILPTSGEVKIDEHVIHSKVNKQTLKNIRADLGMVFQFPEAQLFAETVLDDIMFGPLNFGDTQESAKEKAKEVITQVGLSESIFTKSPLELSGGQKRRVAIAGVLATHPKSLILDEPGAGLDPSSKKKILDFLKSWQIRKNATMVMVTHDIEEVVNYADDLIVMKNGEIIFHDSVYSILSNLSPDNQWGIALPEARLLQLELEKKLGFKFDKICLTANQLAEQIERKGLA</sequence>
<keyword evidence="7 8" id="KW-0472">Membrane</keyword>
<evidence type="ECO:0000256" key="1">
    <source>
        <dbReference type="ARBA" id="ARBA00004202"/>
    </source>
</evidence>
<evidence type="ECO:0000256" key="8">
    <source>
        <dbReference type="RuleBase" id="RU365104"/>
    </source>
</evidence>
<accession>A0A368XVH2</accession>
<dbReference type="GO" id="GO:0043190">
    <property type="term" value="C:ATP-binding cassette (ABC) transporter complex"/>
    <property type="evidence" value="ECO:0007669"/>
    <property type="project" value="TreeGrafter"/>
</dbReference>
<dbReference type="PANTHER" id="PTHR43553">
    <property type="entry name" value="HEAVY METAL TRANSPORTER"/>
    <property type="match status" value="1"/>
</dbReference>
<proteinExistence type="inferred from homology"/>
<dbReference type="GO" id="GO:0005524">
    <property type="term" value="F:ATP binding"/>
    <property type="evidence" value="ECO:0007669"/>
    <property type="project" value="UniProtKB-UniRule"/>
</dbReference>
<dbReference type="InterPro" id="IPR015856">
    <property type="entry name" value="ABC_transpr_CbiO/EcfA_su"/>
</dbReference>
<comment type="subunit">
    <text evidence="8">Forms a stable energy-coupling factor (ECF) transporter complex composed of 2 membrane-embedded substrate-binding proteins (S component), 2 ATP-binding proteins (A component) and 2 transmembrane proteins (T component).</text>
</comment>
<dbReference type="GO" id="GO:0016887">
    <property type="term" value="F:ATP hydrolysis activity"/>
    <property type="evidence" value="ECO:0007669"/>
    <property type="project" value="InterPro"/>
</dbReference>
<keyword evidence="5 8" id="KW-0067">ATP-binding</keyword>
<evidence type="ECO:0000256" key="6">
    <source>
        <dbReference type="ARBA" id="ARBA00022967"/>
    </source>
</evidence>
<dbReference type="GO" id="GO:0015087">
    <property type="term" value="F:cobalt ion transmembrane transporter activity"/>
    <property type="evidence" value="ECO:0007669"/>
    <property type="project" value="UniProtKB-ARBA"/>
</dbReference>
<evidence type="ECO:0000256" key="5">
    <source>
        <dbReference type="ARBA" id="ARBA00022840"/>
    </source>
</evidence>
<evidence type="ECO:0000256" key="3">
    <source>
        <dbReference type="ARBA" id="ARBA00022475"/>
    </source>
</evidence>
<dbReference type="InterPro" id="IPR050095">
    <property type="entry name" value="ECF_ABC_transporter_ATP-bd"/>
</dbReference>
<dbReference type="InterPro" id="IPR003593">
    <property type="entry name" value="AAA+_ATPase"/>
</dbReference>
<comment type="function">
    <text evidence="8">ATP-binding (A) component of a common energy-coupling factor (ECF) ABC-transporter complex.</text>
</comment>
<dbReference type="NCBIfam" id="TIGR04521">
    <property type="entry name" value="ECF_ATPase_2"/>
    <property type="match status" value="1"/>
</dbReference>
<keyword evidence="2 8" id="KW-0813">Transport</keyword>
<protein>
    <recommendedName>
        <fullName evidence="8">Energy-coupling factor transporter ATP-binding protein EcfA2</fullName>
        <ecNumber evidence="8">7.-.-.-</ecNumber>
    </recommendedName>
</protein>
<keyword evidence="3 8" id="KW-1003">Cell membrane</keyword>
<comment type="subcellular location">
    <subcellularLocation>
        <location evidence="1 8">Cell membrane</location>
        <topology evidence="1 8">Peripheral membrane protein</topology>
    </subcellularLocation>
</comment>
<dbReference type="Proteomes" id="UP000252585">
    <property type="component" value="Unassembled WGS sequence"/>
</dbReference>
<dbReference type="Gene3D" id="3.40.50.300">
    <property type="entry name" value="P-loop containing nucleotide triphosphate hydrolases"/>
    <property type="match status" value="1"/>
</dbReference>
<feature type="domain" description="ABC transporter" evidence="9">
    <location>
        <begin position="5"/>
        <end position="248"/>
    </location>
</feature>
<gene>
    <name evidence="10" type="ORF">DFR57_10578</name>
</gene>
<keyword evidence="4 8" id="KW-0547">Nucleotide-binding</keyword>